<keyword evidence="1 2" id="KW-0378">Hydrolase</keyword>
<name>A0A1H8PYG8_9FLAO</name>
<dbReference type="Gene3D" id="3.40.50.1000">
    <property type="entry name" value="HAD superfamily/HAD-like"/>
    <property type="match status" value="1"/>
</dbReference>
<evidence type="ECO:0000313" key="3">
    <source>
        <dbReference type="Proteomes" id="UP000198657"/>
    </source>
</evidence>
<dbReference type="STRING" id="604089.SAMN04487942_2807"/>
<evidence type="ECO:0000256" key="1">
    <source>
        <dbReference type="ARBA" id="ARBA00022801"/>
    </source>
</evidence>
<dbReference type="OrthoDB" id="6101375at2"/>
<sequence length="236" mass="27162">MELKVIAFDADDTLWINETYFDETEKKFCGLMEDYLSHQGISKELFKVEIDNLKLYGYGIKGYILSMIEAAMTISNNTLPIEIIEKIIQYGKELLEKPIVLLEGVEETLDALHGKYKLVVATKGDLLDQRRKLHNSGLGHYFHHIEVMSDKQEIDYSDLIKRLEIQPSEFFMIGNSLKSDVLPVLAIGGHAVHIPFHTTWAHEKIDHKVEHENFSSFEKITEVLKKLEEKASFKPL</sequence>
<dbReference type="Pfam" id="PF00702">
    <property type="entry name" value="Hydrolase"/>
    <property type="match status" value="1"/>
</dbReference>
<organism evidence="2 3">
    <name type="scientific">Flavobacterium sinopsychrotolerans</name>
    <dbReference type="NCBI Taxonomy" id="604089"/>
    <lineage>
        <taxon>Bacteria</taxon>
        <taxon>Pseudomonadati</taxon>
        <taxon>Bacteroidota</taxon>
        <taxon>Flavobacteriia</taxon>
        <taxon>Flavobacteriales</taxon>
        <taxon>Flavobacteriaceae</taxon>
        <taxon>Flavobacterium</taxon>
    </lineage>
</organism>
<gene>
    <name evidence="2" type="ORF">SAMN04487942_2807</name>
</gene>
<dbReference type="SFLD" id="SFLDG01129">
    <property type="entry name" value="C1.5:_HAD__Beta-PGM__Phosphata"/>
    <property type="match status" value="1"/>
</dbReference>
<dbReference type="PANTHER" id="PTHR43316">
    <property type="entry name" value="HYDROLASE, HALOACID DELAHOGENASE-RELATED"/>
    <property type="match status" value="1"/>
</dbReference>
<accession>A0A1H8PYG8</accession>
<dbReference type="InterPro" id="IPR023214">
    <property type="entry name" value="HAD_sf"/>
</dbReference>
<proteinExistence type="predicted"/>
<dbReference type="SFLD" id="SFLDS00003">
    <property type="entry name" value="Haloacid_Dehalogenase"/>
    <property type="match status" value="1"/>
</dbReference>
<dbReference type="EMBL" id="FODN01000007">
    <property type="protein sequence ID" value="SEO46603.1"/>
    <property type="molecule type" value="Genomic_DNA"/>
</dbReference>
<evidence type="ECO:0000313" key="2">
    <source>
        <dbReference type="EMBL" id="SEO46603.1"/>
    </source>
</evidence>
<dbReference type="InterPro" id="IPR051540">
    <property type="entry name" value="S-2-haloacid_dehalogenase"/>
</dbReference>
<reference evidence="3" key="1">
    <citation type="submission" date="2016-10" db="EMBL/GenBank/DDBJ databases">
        <authorList>
            <person name="Varghese N."/>
            <person name="Submissions S."/>
        </authorList>
    </citation>
    <scope>NUCLEOTIDE SEQUENCE [LARGE SCALE GENOMIC DNA]</scope>
    <source>
        <strain evidence="3">CGMCC 1.8704</strain>
    </source>
</reference>
<keyword evidence="3" id="KW-1185">Reference proteome</keyword>
<dbReference type="GO" id="GO:0016787">
    <property type="term" value="F:hydrolase activity"/>
    <property type="evidence" value="ECO:0007669"/>
    <property type="project" value="UniProtKB-KW"/>
</dbReference>
<dbReference type="RefSeq" id="WP_091172326.1">
    <property type="nucleotide sequence ID" value="NZ_CBCSFM010000004.1"/>
</dbReference>
<protein>
    <submittedName>
        <fullName evidence="2">Putative hydrolase of the HAD superfamily</fullName>
    </submittedName>
</protein>
<dbReference type="Proteomes" id="UP000198657">
    <property type="component" value="Unassembled WGS sequence"/>
</dbReference>
<dbReference type="Gene3D" id="1.10.150.240">
    <property type="entry name" value="Putative phosphatase, domain 2"/>
    <property type="match status" value="1"/>
</dbReference>
<dbReference type="AlphaFoldDB" id="A0A1H8PYG8"/>
<dbReference type="SUPFAM" id="SSF56784">
    <property type="entry name" value="HAD-like"/>
    <property type="match status" value="1"/>
</dbReference>
<dbReference type="InterPro" id="IPR023198">
    <property type="entry name" value="PGP-like_dom2"/>
</dbReference>
<dbReference type="PANTHER" id="PTHR43316:SF8">
    <property type="entry name" value="HAD FAMILY HYDROLASE"/>
    <property type="match status" value="1"/>
</dbReference>
<dbReference type="InterPro" id="IPR036412">
    <property type="entry name" value="HAD-like_sf"/>
</dbReference>